<dbReference type="AlphaFoldDB" id="A0A2N0Z7C9"/>
<dbReference type="PANTHER" id="PTHR42954:SF1">
    <property type="entry name" value="FERROUS IRON TRANSPORTER FEOA DOMAIN-CONTAINING PROTEIN"/>
    <property type="match status" value="1"/>
</dbReference>
<dbReference type="Gene3D" id="2.30.30.90">
    <property type="match status" value="1"/>
</dbReference>
<name>A0A2N0Z7C9_9BACI</name>
<dbReference type="OrthoDB" id="9811076at2"/>
<evidence type="ECO:0000259" key="2">
    <source>
        <dbReference type="SMART" id="SM00899"/>
    </source>
</evidence>
<dbReference type="RefSeq" id="WP_101175134.1">
    <property type="nucleotide sequence ID" value="NZ_PISE01000003.1"/>
</dbReference>
<evidence type="ECO:0000313" key="4">
    <source>
        <dbReference type="Proteomes" id="UP000233375"/>
    </source>
</evidence>
<dbReference type="SMART" id="SM00899">
    <property type="entry name" value="FeoA"/>
    <property type="match status" value="1"/>
</dbReference>
<dbReference type="InterPro" id="IPR007167">
    <property type="entry name" value="Fe-transptr_FeoA-like"/>
</dbReference>
<dbReference type="SUPFAM" id="SSF50037">
    <property type="entry name" value="C-terminal domain of transcriptional repressors"/>
    <property type="match status" value="1"/>
</dbReference>
<organism evidence="3 4">
    <name type="scientific">Niallia nealsonii</name>
    <dbReference type="NCBI Taxonomy" id="115979"/>
    <lineage>
        <taxon>Bacteria</taxon>
        <taxon>Bacillati</taxon>
        <taxon>Bacillota</taxon>
        <taxon>Bacilli</taxon>
        <taxon>Bacillales</taxon>
        <taxon>Bacillaceae</taxon>
        <taxon>Niallia</taxon>
    </lineage>
</organism>
<reference evidence="3 4" key="1">
    <citation type="journal article" date="2003" name="Int. J. Syst. Evol. Microbiol.">
        <title>Bacillus nealsonii sp. nov., isolated from a spacecraft-assembly facility, whose spores are gamma-radiation resistant.</title>
        <authorList>
            <person name="Venkateswaran K."/>
            <person name="Kempf M."/>
            <person name="Chen F."/>
            <person name="Satomi M."/>
            <person name="Nicholson W."/>
            <person name="Kern R."/>
        </authorList>
    </citation>
    <scope>NUCLEOTIDE SEQUENCE [LARGE SCALE GENOMIC DNA]</scope>
    <source>
        <strain evidence="3 4">FO-92</strain>
    </source>
</reference>
<gene>
    <name evidence="3" type="ORF">CWS01_00785</name>
</gene>
<dbReference type="GO" id="GO:0046914">
    <property type="term" value="F:transition metal ion binding"/>
    <property type="evidence" value="ECO:0007669"/>
    <property type="project" value="InterPro"/>
</dbReference>
<dbReference type="InterPro" id="IPR008988">
    <property type="entry name" value="Transcriptional_repressor_C"/>
</dbReference>
<accession>A0A2N0Z7C9</accession>
<dbReference type="InterPro" id="IPR038157">
    <property type="entry name" value="FeoA_core_dom"/>
</dbReference>
<dbReference type="PANTHER" id="PTHR42954">
    <property type="entry name" value="FE(2+) TRANSPORT PROTEIN A"/>
    <property type="match status" value="1"/>
</dbReference>
<dbReference type="Proteomes" id="UP000233375">
    <property type="component" value="Unassembled WGS sequence"/>
</dbReference>
<proteinExistence type="predicted"/>
<keyword evidence="1" id="KW-0408">Iron</keyword>
<sequence length="75" mass="8601">MGKEKLRVGEKIKINSLAKVNELVRRRLLDFGITEGSVVLVENKMPFSGPYILEFKGTKIGLRRREALQMEVEIQ</sequence>
<dbReference type="Pfam" id="PF04023">
    <property type="entry name" value="FeoA"/>
    <property type="match status" value="1"/>
</dbReference>
<dbReference type="InterPro" id="IPR052713">
    <property type="entry name" value="FeoA"/>
</dbReference>
<keyword evidence="4" id="KW-1185">Reference proteome</keyword>
<feature type="domain" description="Ferrous iron transporter FeoA-like" evidence="2">
    <location>
        <begin position="1"/>
        <end position="74"/>
    </location>
</feature>
<protein>
    <submittedName>
        <fullName evidence="3">Ferrous iron transport protein A</fullName>
    </submittedName>
</protein>
<evidence type="ECO:0000313" key="3">
    <source>
        <dbReference type="EMBL" id="PKG25410.1"/>
    </source>
</evidence>
<dbReference type="EMBL" id="PISE01000003">
    <property type="protein sequence ID" value="PKG25410.1"/>
    <property type="molecule type" value="Genomic_DNA"/>
</dbReference>
<comment type="caution">
    <text evidence="3">The sequence shown here is derived from an EMBL/GenBank/DDBJ whole genome shotgun (WGS) entry which is preliminary data.</text>
</comment>
<evidence type="ECO:0000256" key="1">
    <source>
        <dbReference type="ARBA" id="ARBA00023004"/>
    </source>
</evidence>